<evidence type="ECO:0000313" key="9">
    <source>
        <dbReference type="EMBL" id="KAG7401824.1"/>
    </source>
</evidence>
<evidence type="ECO:0000256" key="5">
    <source>
        <dbReference type="ARBA" id="ARBA00022833"/>
    </source>
</evidence>
<evidence type="ECO:0000256" key="3">
    <source>
        <dbReference type="ARBA" id="ARBA00022737"/>
    </source>
</evidence>
<keyword evidence="5" id="KW-0862">Zinc</keyword>
<dbReference type="InterPro" id="IPR027370">
    <property type="entry name" value="Znf-RING_euk"/>
</dbReference>
<evidence type="ECO:0000256" key="6">
    <source>
        <dbReference type="PROSITE-ProRule" id="PRU00175"/>
    </source>
</evidence>
<keyword evidence="4 6" id="KW-0863">Zinc-finger</keyword>
<dbReference type="OrthoDB" id="10251809at2759"/>
<dbReference type="EMBL" id="JAGDFL010000007">
    <property type="protein sequence ID" value="KAG7401824.1"/>
    <property type="molecule type" value="Genomic_DNA"/>
</dbReference>
<organism evidence="9 10">
    <name type="scientific">Phytophthora boehmeriae</name>
    <dbReference type="NCBI Taxonomy" id="109152"/>
    <lineage>
        <taxon>Eukaryota</taxon>
        <taxon>Sar</taxon>
        <taxon>Stramenopiles</taxon>
        <taxon>Oomycota</taxon>
        <taxon>Peronosporomycetes</taxon>
        <taxon>Peronosporales</taxon>
        <taxon>Peronosporaceae</taxon>
        <taxon>Phytophthora</taxon>
    </lineage>
</organism>
<protein>
    <submittedName>
        <fullName evidence="9">Adagio protein 3</fullName>
    </submittedName>
</protein>
<reference evidence="9" key="1">
    <citation type="submission" date="2021-02" db="EMBL/GenBank/DDBJ databases">
        <authorList>
            <person name="Palmer J.M."/>
        </authorList>
    </citation>
    <scope>NUCLEOTIDE SEQUENCE</scope>
    <source>
        <strain evidence="9">SCRP23</strain>
    </source>
</reference>
<keyword evidence="2" id="KW-0479">Metal-binding</keyword>
<dbReference type="PANTHER" id="PTHR46093">
    <property type="entry name" value="ACYL-COA-BINDING DOMAIN-CONTAINING PROTEIN 5"/>
    <property type="match status" value="1"/>
</dbReference>
<dbReference type="InterPro" id="IPR017907">
    <property type="entry name" value="Znf_RING_CS"/>
</dbReference>
<evidence type="ECO:0000313" key="10">
    <source>
        <dbReference type="Proteomes" id="UP000693981"/>
    </source>
</evidence>
<feature type="domain" description="RING-type" evidence="8">
    <location>
        <begin position="90"/>
        <end position="128"/>
    </location>
</feature>
<dbReference type="Pfam" id="PF13445">
    <property type="entry name" value="zf-RING_UBOX"/>
    <property type="match status" value="1"/>
</dbReference>
<proteinExistence type="predicted"/>
<evidence type="ECO:0000259" key="8">
    <source>
        <dbReference type="PROSITE" id="PS50089"/>
    </source>
</evidence>
<feature type="compositionally biased region" description="Basic and acidic residues" evidence="7">
    <location>
        <begin position="27"/>
        <end position="43"/>
    </location>
</feature>
<gene>
    <name evidence="9" type="primary">FKF1</name>
    <name evidence="9" type="ORF">PHYBOEH_010287</name>
</gene>
<dbReference type="PROSITE" id="PS50089">
    <property type="entry name" value="ZF_RING_2"/>
    <property type="match status" value="1"/>
</dbReference>
<evidence type="ECO:0000256" key="7">
    <source>
        <dbReference type="SAM" id="MobiDB-lite"/>
    </source>
</evidence>
<dbReference type="AlphaFoldDB" id="A0A8T1X8Y2"/>
<dbReference type="PANTHER" id="PTHR46093:SF3">
    <property type="entry name" value="ACYL-COA-BINDING DOMAIN-CONTAINING PROTEIN 4"/>
    <property type="match status" value="1"/>
</dbReference>
<keyword evidence="1" id="KW-0880">Kelch repeat</keyword>
<evidence type="ECO:0000256" key="4">
    <source>
        <dbReference type="ARBA" id="ARBA00022771"/>
    </source>
</evidence>
<dbReference type="SMART" id="SM00184">
    <property type="entry name" value="RING"/>
    <property type="match status" value="1"/>
</dbReference>
<evidence type="ECO:0000256" key="1">
    <source>
        <dbReference type="ARBA" id="ARBA00022441"/>
    </source>
</evidence>
<dbReference type="PROSITE" id="PS00518">
    <property type="entry name" value="ZF_RING_1"/>
    <property type="match status" value="1"/>
</dbReference>
<accession>A0A8T1X8Y2</accession>
<feature type="region of interest" description="Disordered" evidence="7">
    <location>
        <begin position="1"/>
        <end position="43"/>
    </location>
</feature>
<evidence type="ECO:0000256" key="2">
    <source>
        <dbReference type="ARBA" id="ARBA00022723"/>
    </source>
</evidence>
<dbReference type="Pfam" id="PF24681">
    <property type="entry name" value="Kelch_KLHDC2_KLHL20_DRC7"/>
    <property type="match status" value="1"/>
</dbReference>
<keyword evidence="10" id="KW-1185">Reference proteome</keyword>
<dbReference type="Proteomes" id="UP000693981">
    <property type="component" value="Unassembled WGS sequence"/>
</dbReference>
<dbReference type="InterPro" id="IPR001841">
    <property type="entry name" value="Znf_RING"/>
</dbReference>
<name>A0A8T1X8Y2_9STRA</name>
<dbReference type="GO" id="GO:0008270">
    <property type="term" value="F:zinc ion binding"/>
    <property type="evidence" value="ECO:0007669"/>
    <property type="project" value="UniProtKB-KW"/>
</dbReference>
<keyword evidence="3" id="KW-0677">Repeat</keyword>
<sequence length="391" mass="42656">MRRLISGNAAPTGDDRAANENSATQEGETHREQEFRYQRDDREEKTAEVNAEDELFGSGHFSLDENTWEGLEAAYNLHLQLAAGTNGLPCPICLRVTQLPVRQDCGHVLCLQCMQQSASAIGGCPLCQTQQFFKVGKNAAPETEMRMMGFAYTATEQDIGNPVNIGTPSGFPSSHSGLFLQADQIQHYGNCSSNSTSVSIGGGKNISWRQFCCWSSTSSTDVDTETPTWVKLQPRGDNPGLSSTHSVCVVKDQMYMFGGYDGKFRRGQLYAFEVEGVFNESIECVWRKVETQGCGPAARYTHCGASIGSQIIVYGGNSGCLKGDAYVLDLGTEIPTWKLAKCEPMLTPRAWHRAVVRSDAMYVFGGRTANGNDNNLVRIALSREIGVNPAA</sequence>
<comment type="caution">
    <text evidence="9">The sequence shown here is derived from an EMBL/GenBank/DDBJ whole genome shotgun (WGS) entry which is preliminary data.</text>
</comment>